<keyword evidence="9 12" id="KW-1133">Transmembrane helix</keyword>
<organism evidence="14 15">
    <name type="scientific">Fervidicola ferrireducens</name>
    <dbReference type="NCBI Taxonomy" id="520764"/>
    <lineage>
        <taxon>Bacteria</taxon>
        <taxon>Bacillati</taxon>
        <taxon>Bacillota</taxon>
        <taxon>Clostridia</taxon>
        <taxon>Thermosediminibacterales</taxon>
        <taxon>Thermosediminibacteraceae</taxon>
        <taxon>Fervidicola</taxon>
    </lineage>
</organism>
<dbReference type="InterPro" id="IPR006136">
    <property type="entry name" value="FlhB"/>
</dbReference>
<dbReference type="RefSeq" id="WP_066352794.1">
    <property type="nucleotide sequence ID" value="NZ_LOED01000009.1"/>
</dbReference>
<dbReference type="Pfam" id="PF01312">
    <property type="entry name" value="Bac_export_2"/>
    <property type="match status" value="1"/>
</dbReference>
<dbReference type="AlphaFoldDB" id="A0A140LAQ3"/>
<dbReference type="NCBIfam" id="TIGR00328">
    <property type="entry name" value="flhB"/>
    <property type="match status" value="1"/>
</dbReference>
<comment type="subcellular location">
    <subcellularLocation>
        <location evidence="1">Cell membrane</location>
        <topology evidence="1">Multi-pass membrane protein</topology>
    </subcellularLocation>
</comment>
<feature type="transmembrane region" description="Helical" evidence="12">
    <location>
        <begin position="186"/>
        <end position="213"/>
    </location>
</feature>
<name>A0A140LAQ3_9FIRM</name>
<feature type="region of interest" description="Disordered" evidence="13">
    <location>
        <begin position="1"/>
        <end position="22"/>
    </location>
</feature>
<comment type="function">
    <text evidence="12">Required for formation of the rod structure in the basal body of the flagellar apparatus. Together with FliI and FliH, may constitute the export apparatus of flagellin.</text>
</comment>
<keyword evidence="10 12" id="KW-0472">Membrane</keyword>
<evidence type="ECO:0000256" key="4">
    <source>
        <dbReference type="ARBA" id="ARBA00022448"/>
    </source>
</evidence>
<dbReference type="EMBL" id="LOED01000009">
    <property type="protein sequence ID" value="KXG77628.1"/>
    <property type="molecule type" value="Genomic_DNA"/>
</dbReference>
<keyword evidence="8 12" id="KW-0653">Protein transport</keyword>
<dbReference type="Gene3D" id="6.10.250.2080">
    <property type="match status" value="1"/>
</dbReference>
<protein>
    <recommendedName>
        <fullName evidence="3 12">Flagellar biosynthetic protein FlhB</fullName>
    </recommendedName>
</protein>
<keyword evidence="4 12" id="KW-0813">Transport</keyword>
<keyword evidence="7 12" id="KW-1005">Bacterial flagellum biogenesis</keyword>
<reference evidence="14 15" key="1">
    <citation type="submission" date="2015-12" db="EMBL/GenBank/DDBJ databases">
        <title>Draft genome sequnece of Fervidicola ferrireducens strain Y170.</title>
        <authorList>
            <person name="Patel B.K."/>
        </authorList>
    </citation>
    <scope>NUCLEOTIDE SEQUENCE [LARGE SCALE GENOMIC DNA]</scope>
    <source>
        <strain evidence="14 15">Y170</strain>
    </source>
</reference>
<evidence type="ECO:0000256" key="6">
    <source>
        <dbReference type="ARBA" id="ARBA00022692"/>
    </source>
</evidence>
<dbReference type="FunFam" id="3.40.1690.10:FF:000001">
    <property type="entry name" value="Flagellar biosynthetic protein FlhB"/>
    <property type="match status" value="1"/>
</dbReference>
<dbReference type="Proteomes" id="UP000070427">
    <property type="component" value="Unassembled WGS sequence"/>
</dbReference>
<evidence type="ECO:0000256" key="1">
    <source>
        <dbReference type="ARBA" id="ARBA00004651"/>
    </source>
</evidence>
<keyword evidence="6 12" id="KW-0812">Transmembrane</keyword>
<dbReference type="Gene3D" id="3.40.1690.10">
    <property type="entry name" value="secretion proteins EscU"/>
    <property type="match status" value="1"/>
</dbReference>
<keyword evidence="5 12" id="KW-1003">Cell membrane</keyword>
<dbReference type="PRINTS" id="PR00950">
    <property type="entry name" value="TYPE3IMSPROT"/>
</dbReference>
<dbReference type="GO" id="GO:0044780">
    <property type="term" value="P:bacterial-type flagellum assembly"/>
    <property type="evidence" value="ECO:0007669"/>
    <property type="project" value="InterPro"/>
</dbReference>
<evidence type="ECO:0000256" key="9">
    <source>
        <dbReference type="ARBA" id="ARBA00022989"/>
    </source>
</evidence>
<accession>A0A140LAQ3</accession>
<keyword evidence="14" id="KW-0969">Cilium</keyword>
<dbReference type="InParanoid" id="A0A140LAQ3"/>
<keyword evidence="15" id="KW-1185">Reference proteome</keyword>
<evidence type="ECO:0000256" key="12">
    <source>
        <dbReference type="RuleBase" id="RU364091"/>
    </source>
</evidence>
<keyword evidence="14" id="KW-0966">Cell projection</keyword>
<feature type="transmembrane region" description="Helical" evidence="12">
    <location>
        <begin position="145"/>
        <end position="166"/>
    </location>
</feature>
<evidence type="ECO:0000256" key="2">
    <source>
        <dbReference type="ARBA" id="ARBA00010690"/>
    </source>
</evidence>
<dbReference type="STRING" id="520764.AN618_09980"/>
<evidence type="ECO:0000256" key="3">
    <source>
        <dbReference type="ARBA" id="ARBA00021622"/>
    </source>
</evidence>
<dbReference type="OrthoDB" id="9807950at2"/>
<dbReference type="PATRIC" id="fig|520764.3.peg.1035"/>
<dbReference type="InterPro" id="IPR029025">
    <property type="entry name" value="T3SS_substrate_exporter_C"/>
</dbReference>
<evidence type="ECO:0000256" key="5">
    <source>
        <dbReference type="ARBA" id="ARBA00022475"/>
    </source>
</evidence>
<dbReference type="InterPro" id="IPR006135">
    <property type="entry name" value="T3SS_substrate_exporter"/>
</dbReference>
<evidence type="ECO:0000256" key="10">
    <source>
        <dbReference type="ARBA" id="ARBA00023136"/>
    </source>
</evidence>
<proteinExistence type="inferred from homology"/>
<dbReference type="GO" id="GO:0009306">
    <property type="term" value="P:protein secretion"/>
    <property type="evidence" value="ECO:0007669"/>
    <property type="project" value="InterPro"/>
</dbReference>
<evidence type="ECO:0000313" key="14">
    <source>
        <dbReference type="EMBL" id="KXG77628.1"/>
    </source>
</evidence>
<dbReference type="SUPFAM" id="SSF160544">
    <property type="entry name" value="EscU C-terminal domain-like"/>
    <property type="match status" value="1"/>
</dbReference>
<feature type="transmembrane region" description="Helical" evidence="12">
    <location>
        <begin position="34"/>
        <end position="55"/>
    </location>
</feature>
<dbReference type="PANTHER" id="PTHR30531">
    <property type="entry name" value="FLAGELLAR BIOSYNTHETIC PROTEIN FLHB"/>
    <property type="match status" value="1"/>
</dbReference>
<comment type="similarity">
    <text evidence="2 12">Belongs to the type III secretion exporter family.</text>
</comment>
<comment type="caution">
    <text evidence="14">The sequence shown here is derived from an EMBL/GenBank/DDBJ whole genome shotgun (WGS) entry which is preliminary data.</text>
</comment>
<gene>
    <name evidence="12 14" type="primary">flhB</name>
    <name evidence="14" type="ORF">AN618_09980</name>
</gene>
<dbReference type="PANTHER" id="PTHR30531:SF12">
    <property type="entry name" value="FLAGELLAR BIOSYNTHETIC PROTEIN FLHB"/>
    <property type="match status" value="1"/>
</dbReference>
<evidence type="ECO:0000313" key="15">
    <source>
        <dbReference type="Proteomes" id="UP000070427"/>
    </source>
</evidence>
<evidence type="ECO:0000256" key="11">
    <source>
        <dbReference type="ARBA" id="ARBA00023225"/>
    </source>
</evidence>
<keyword evidence="14" id="KW-0282">Flagellum</keyword>
<feature type="transmembrane region" description="Helical" evidence="12">
    <location>
        <begin position="94"/>
        <end position="120"/>
    </location>
</feature>
<evidence type="ECO:0000256" key="7">
    <source>
        <dbReference type="ARBA" id="ARBA00022795"/>
    </source>
</evidence>
<evidence type="ECO:0000256" key="13">
    <source>
        <dbReference type="SAM" id="MobiDB-lite"/>
    </source>
</evidence>
<dbReference type="GO" id="GO:0005886">
    <property type="term" value="C:plasma membrane"/>
    <property type="evidence" value="ECO:0007669"/>
    <property type="project" value="UniProtKB-SubCell"/>
</dbReference>
<dbReference type="FunCoup" id="A0A140LAQ3">
    <property type="interactions" value="107"/>
</dbReference>
<keyword evidence="11 12" id="KW-1006">Bacterial flagellum protein export</keyword>
<evidence type="ECO:0000256" key="8">
    <source>
        <dbReference type="ARBA" id="ARBA00022927"/>
    </source>
</evidence>
<sequence length="359" mass="40495">MNLQLFAQEKTERATPRRRQKARERGQVFSSRELVSTLVLLAGLVTIKVYGSYLLENTASYLKHVLIENFLKKDFSFDDICEVLYSSTVLFIKLVVPIGMGTVLTGIVANLAQVGFVFSLEPLSPKLERISPVEGFKRIFSKKGLIEFVKSVMKLTLIIYVFYGAFNELKDTAVFMLDMSLGESIGYFLNLIFKVGLKAGVALLVFSVFDYAYQWYEYEKSLMMSKEDIKEEFKEVEGNPQIKSRIRQAQRQILRRRMIQDVKKADVVITNPTHIAVALGYDASIHEAPVVLAKGTGLVAERIKEMAEEGDIPIVENKPLAQTLYKSVEVGETIPEELYNAVAEILAYVYSLKGKRVSG</sequence>